<feature type="domain" description="VWFA" evidence="4">
    <location>
        <begin position="294"/>
        <end position="521"/>
    </location>
</feature>
<dbReference type="Gene3D" id="3.40.50.410">
    <property type="entry name" value="von Willebrand factor, type A domain"/>
    <property type="match status" value="1"/>
</dbReference>
<dbReference type="Pfam" id="PF04151">
    <property type="entry name" value="PPC"/>
    <property type="match status" value="1"/>
</dbReference>
<evidence type="ECO:0000256" key="2">
    <source>
        <dbReference type="ARBA" id="ARBA00022525"/>
    </source>
</evidence>
<dbReference type="PRINTS" id="PR00313">
    <property type="entry name" value="CABNDNGRPT"/>
</dbReference>
<dbReference type="Gene3D" id="2.150.10.10">
    <property type="entry name" value="Serralysin-like metalloprotease, C-terminal"/>
    <property type="match status" value="6"/>
</dbReference>
<dbReference type="Proteomes" id="UP000252706">
    <property type="component" value="Unassembled WGS sequence"/>
</dbReference>
<evidence type="ECO:0000256" key="3">
    <source>
        <dbReference type="SAM" id="MobiDB-lite"/>
    </source>
</evidence>
<dbReference type="InterPro" id="IPR011049">
    <property type="entry name" value="Serralysin-like_metalloprot_C"/>
</dbReference>
<dbReference type="SMART" id="SM00327">
    <property type="entry name" value="VWA"/>
    <property type="match status" value="1"/>
</dbReference>
<dbReference type="Pfam" id="PF00353">
    <property type="entry name" value="HemolysinCabind"/>
    <property type="match status" value="9"/>
</dbReference>
<dbReference type="InterPro" id="IPR036465">
    <property type="entry name" value="vWFA_dom_sf"/>
</dbReference>
<dbReference type="GO" id="GO:0005576">
    <property type="term" value="C:extracellular region"/>
    <property type="evidence" value="ECO:0007669"/>
    <property type="project" value="UniProtKB-SubCell"/>
</dbReference>
<comment type="subcellular location">
    <subcellularLocation>
        <location evidence="1">Secreted</location>
    </subcellularLocation>
</comment>
<proteinExistence type="predicted"/>
<feature type="region of interest" description="Disordered" evidence="3">
    <location>
        <begin position="698"/>
        <end position="719"/>
    </location>
</feature>
<feature type="compositionally biased region" description="Gly residues" evidence="3">
    <location>
        <begin position="698"/>
        <end position="711"/>
    </location>
</feature>
<dbReference type="Pfam" id="PF00092">
    <property type="entry name" value="VWA"/>
    <property type="match status" value="1"/>
</dbReference>
<dbReference type="InterPro" id="IPR002035">
    <property type="entry name" value="VWF_A"/>
</dbReference>
<dbReference type="SUPFAM" id="SSF53300">
    <property type="entry name" value="vWA-like"/>
    <property type="match status" value="1"/>
</dbReference>
<evidence type="ECO:0000313" key="5">
    <source>
        <dbReference type="EMBL" id="RBW53418.1"/>
    </source>
</evidence>
<dbReference type="PROSITE" id="PS00330">
    <property type="entry name" value="HEMOLYSIN_CALCIUM"/>
    <property type="match status" value="7"/>
</dbReference>
<feature type="region of interest" description="Disordered" evidence="3">
    <location>
        <begin position="555"/>
        <end position="581"/>
    </location>
</feature>
<dbReference type="OrthoDB" id="8421704at2"/>
<evidence type="ECO:0000313" key="6">
    <source>
        <dbReference type="Proteomes" id="UP000252706"/>
    </source>
</evidence>
<dbReference type="PROSITE" id="PS50234">
    <property type="entry name" value="VWFA"/>
    <property type="match status" value="1"/>
</dbReference>
<evidence type="ECO:0000259" key="4">
    <source>
        <dbReference type="PROSITE" id="PS50234"/>
    </source>
</evidence>
<dbReference type="SUPFAM" id="SSF51120">
    <property type="entry name" value="beta-Roll"/>
    <property type="match status" value="6"/>
</dbReference>
<dbReference type="GO" id="GO:0005509">
    <property type="term" value="F:calcium ion binding"/>
    <property type="evidence" value="ECO:0007669"/>
    <property type="project" value="InterPro"/>
</dbReference>
<dbReference type="RefSeq" id="WP_113824267.1">
    <property type="nucleotide sequence ID" value="NZ_QOCE01000037.1"/>
</dbReference>
<dbReference type="InterPro" id="IPR050557">
    <property type="entry name" value="RTX_toxin/Mannuronan_C5-epim"/>
</dbReference>
<keyword evidence="2" id="KW-0964">Secreted</keyword>
<name>A0A366WT66_9RHOB</name>
<accession>A0A366WT66</accession>
<dbReference type="PANTHER" id="PTHR38340">
    <property type="entry name" value="S-LAYER PROTEIN"/>
    <property type="match status" value="1"/>
</dbReference>
<comment type="caution">
    <text evidence="5">The sequence shown here is derived from an EMBL/GenBank/DDBJ whole genome shotgun (WGS) entry which is preliminary data.</text>
</comment>
<dbReference type="Gene3D" id="2.60.120.380">
    <property type="match status" value="1"/>
</dbReference>
<dbReference type="InterPro" id="IPR018511">
    <property type="entry name" value="Hemolysin-typ_Ca-bd_CS"/>
</dbReference>
<dbReference type="InterPro" id="IPR007280">
    <property type="entry name" value="Peptidase_C_arc/bac"/>
</dbReference>
<dbReference type="EMBL" id="QOCE01000037">
    <property type="protein sequence ID" value="RBW53418.1"/>
    <property type="molecule type" value="Genomic_DNA"/>
</dbReference>
<reference evidence="5 6" key="1">
    <citation type="submission" date="2018-07" db="EMBL/GenBank/DDBJ databases">
        <title>Modular assembly of carbohydrate-degrading microbial communities in the ocean.</title>
        <authorList>
            <person name="Enke T.N."/>
            <person name="Datta M.S."/>
            <person name="Schwartzman J.A."/>
            <person name="Cermak N."/>
            <person name="Schmitz D.A."/>
            <person name="Barrere J."/>
            <person name="Cordero O.X."/>
        </authorList>
    </citation>
    <scope>NUCLEOTIDE SEQUENCE [LARGE SCALE GENOMIC DNA]</scope>
    <source>
        <strain evidence="5 6">C3M10</strain>
    </source>
</reference>
<sequence>MTIETVLSHTTFVGYTAAQQATLEAALRGMYSGSATGKTLLDNVSAALPLNIKFVNGKAQAFRGTGRVEFDFAAVEDLSYFDANGKGVQVEIEHVLRHELVHALESLSDTPRGTASTDNAKGPTLVFEKAINDQLSLPNRLSYEGVDIDTAIVPGTEYTGGAAIDIALARSGNEDTSANNPATKDLLWGRGNGSNYFKSGDGTDFLYGNGGNDVLEGGGQNDSVNGGAGTDRAVFSGKCEDYSFTSNADGTITVTDIRAGSPDGTDTLKDVEFARFSDGEIDLTTGEFACPGQNVVIVIDRTGSMNNDIAAAKAAAIEIANALFGTTEKPVASTLAIVTYWDSNTVTNLSFTKQASVADRKAAALAALDALSTSTQGGTENLNTALLHALNGNAGTWDIGNKSNKIIVFTDEDADDPELRAQVVAKSLSGDIAIDPSGLSGASSTAGAGAPAGSASFVDYNDKPFSDPYGPSPLQILPVVIGNSSTANADLEALADQTNGQVFNASSSDPSQAAQNVIAAINASSGTDGPNSLTGDAMANSIGGLGGNDTIDGLGGNDTLSGGEGDDLLSGGDGDDSLRGNAGYDTIDGGAGDDTAIVNANRGDVNVVGSTDPVVIQSADGDVTIRNVENVRFLDGTVAFANLNSLAGTNTFGSAGDDLMQGDELSNRLWGRGGNDTLEGLGGNDTLNGGLGNDMVNGGAGADELSGGGGNDTLDGGADNDTVVIDATRQNAVVDGPEGQLSIQTDQGTVTLRNIENVRFTDGSMSIADVAALRDQTILGTPNNDTLLGGYGDDTVSGLDGDDLIEGGFGNDELLSGGGQDTLLGGDGNDVLRVSETRATTEIGDTVSNPVASPMALPTNWSLAPFSDVENPTTVPNQTLVITGSGDTHEAFQFDATAGQQWNFDVDGADYDTRLTLYDSAGVQINTNDDSSASTGAGGSTSGRDSFIQYDFTADGTYIIALHPYSSGPISNTQTATLNISATGITIPPSSATDMNQLDGGSGDDTLIAGSGDETLIGGLGDDSLSGGSGDDTAVLNTSQANVIGQTVTGGIQLTSSEGVDFLASDIERVQFNDGTLTLAAAGALMGTIPSIVNGTDAGENVNGTTAAEVVNGLGGADWISPGGGSDTVDGGGGNDMLSFFNLPDTPGRTNTEYRLEIDMEAGTAVSHDGMERIMFQNIERLTATVFADRIHGTSGDDSIRGLGDYDWIVASEGRDTIDGGTGQDMISFLEWMNTAANVIGDAFTETGAPPSGTQATGVVVNLENPSENTNLASGLTLNSVERVTGSGRQDVFYGDANQNDFRGLGDFDWFVSSDGGRERYFGGDGVDTVTYFNAPGAVTASLRNGATVNGGETGYGTQGWAARDLYFEVENLVGSEFDDNLTGSNERNQLSGLDGDDFLFGYGNVDYLKGGAGNDTINGGGSSDYALFDGNRADYTLTRTAANQVSVSGADGNDSLIDVEYFRFDDMDVTIWDLALV</sequence>
<organism evidence="5 6">
    <name type="scientific">Phaeobacter gallaeciensis</name>
    <dbReference type="NCBI Taxonomy" id="60890"/>
    <lineage>
        <taxon>Bacteria</taxon>
        <taxon>Pseudomonadati</taxon>
        <taxon>Pseudomonadota</taxon>
        <taxon>Alphaproteobacteria</taxon>
        <taxon>Rhodobacterales</taxon>
        <taxon>Roseobacteraceae</taxon>
        <taxon>Phaeobacter</taxon>
    </lineage>
</organism>
<dbReference type="InterPro" id="IPR001343">
    <property type="entry name" value="Hemolysn_Ca-bd"/>
</dbReference>
<dbReference type="PANTHER" id="PTHR38340:SF1">
    <property type="entry name" value="S-LAYER PROTEIN"/>
    <property type="match status" value="1"/>
</dbReference>
<evidence type="ECO:0000256" key="1">
    <source>
        <dbReference type="ARBA" id="ARBA00004613"/>
    </source>
</evidence>
<gene>
    <name evidence="5" type="ORF">DS909_14945</name>
</gene>
<protein>
    <submittedName>
        <fullName evidence="5">Type I secretion target repeat-containing protein</fullName>
    </submittedName>
</protein>